<evidence type="ECO:0000256" key="1">
    <source>
        <dbReference type="ARBA" id="ARBA00004564"/>
    </source>
</evidence>
<gene>
    <name evidence="9" type="ORF">PMEA_00023093</name>
</gene>
<evidence type="ECO:0000256" key="2">
    <source>
        <dbReference type="ARBA" id="ARBA00010987"/>
    </source>
</evidence>
<comment type="subcellular location">
    <subcellularLocation>
        <location evidence="1">Sarcoplasmic reticulum lumen</location>
    </subcellularLocation>
</comment>
<evidence type="ECO:0000256" key="4">
    <source>
        <dbReference type="ARBA" id="ARBA00022951"/>
    </source>
</evidence>
<dbReference type="PANTHER" id="PTHR10033:SF0">
    <property type="entry name" value="CALSEQUESTRIN"/>
    <property type="match status" value="1"/>
</dbReference>
<dbReference type="PRINTS" id="PR00312">
    <property type="entry name" value="CALSEQUESTRN"/>
</dbReference>
<feature type="compositionally biased region" description="Basic and acidic residues" evidence="7">
    <location>
        <begin position="400"/>
        <end position="411"/>
    </location>
</feature>
<dbReference type="Gene3D" id="3.40.30.10">
    <property type="entry name" value="Glutaredoxin"/>
    <property type="match status" value="3"/>
</dbReference>
<comment type="function">
    <text evidence="6">Calsequestrin is a high-capacity, moderate affinity, calcium-binding protein and thus acts as an internal calcium store in muscle.</text>
</comment>
<reference evidence="9 10" key="1">
    <citation type="submission" date="2022-05" db="EMBL/GenBank/DDBJ databases">
        <authorList>
            <consortium name="Genoscope - CEA"/>
            <person name="William W."/>
        </authorList>
    </citation>
    <scope>NUCLEOTIDE SEQUENCE [LARGE SCALE GENOMIC DNA]</scope>
</reference>
<keyword evidence="3 6" id="KW-0106">Calcium</keyword>
<feature type="region of interest" description="Disordered" evidence="7">
    <location>
        <begin position="388"/>
        <end position="411"/>
    </location>
</feature>
<keyword evidence="10" id="KW-1185">Reference proteome</keyword>
<evidence type="ECO:0000256" key="3">
    <source>
        <dbReference type="ARBA" id="ARBA00022837"/>
    </source>
</evidence>
<comment type="caution">
    <text evidence="9">The sequence shown here is derived from an EMBL/GenBank/DDBJ whole genome shotgun (WGS) entry which is preliminary data.</text>
</comment>
<comment type="similarity">
    <text evidence="2 6">Belongs to the calsequestrin family.</text>
</comment>
<dbReference type="Proteomes" id="UP001159428">
    <property type="component" value="Unassembled WGS sequence"/>
</dbReference>
<dbReference type="FunFam" id="3.40.30.10:FF:000346">
    <property type="entry name" value="Calsequestrin"/>
    <property type="match status" value="1"/>
</dbReference>
<evidence type="ECO:0000313" key="10">
    <source>
        <dbReference type="Proteomes" id="UP001159428"/>
    </source>
</evidence>
<keyword evidence="5" id="KW-0514">Muscle protein</keyword>
<dbReference type="InterPro" id="IPR036249">
    <property type="entry name" value="Thioredoxin-like_sf"/>
</dbReference>
<dbReference type="GO" id="GO:0051279">
    <property type="term" value="P:regulation of release of sequestered calcium ion into cytosol"/>
    <property type="evidence" value="ECO:0007669"/>
    <property type="project" value="TreeGrafter"/>
</dbReference>
<sequence>MQFAMKGFLVILYLSLFYHSVHCQDEEFDEVQREEDKLPQYLKDDGIRRVAKLTKDHFNKTLRASRMMVVLFYYSSSEKPDPEADRSWKTDQKMLEIVARVLQPQGVTVGVVNVAENMELVKEMGVKYSGAIMVYHRGKRIEYFGHRSADVLVGFLHKMFEPPVSFIESKKQKTSFEDIDGSKVIAYLEKDSPEIKAFEESATQYQPLLPFFAVSDKKLAKSFRLKKPKTIQLLKPYEKPVNYPADKTITEENINNFIAQNKRGILTKIRLEDIHDTWSTNVEGYLVTAFVRLDTNEGSQFFSLVKSLARRYGDEKKLHFLWVDPDPFPTMRDYWQKSYNIDVNSPVIGVIEPKFSKSSWFERKGKELKLRHLQQWVEDVLAGKVELKEPADSAGASQGQKREEQLKKEEL</sequence>
<dbReference type="SUPFAM" id="SSF52833">
    <property type="entry name" value="Thioredoxin-like"/>
    <property type="match status" value="3"/>
</dbReference>
<keyword evidence="8" id="KW-0732">Signal</keyword>
<dbReference type="Pfam" id="PF01216">
    <property type="entry name" value="Calsequestrin"/>
    <property type="match status" value="1"/>
</dbReference>
<dbReference type="GO" id="GO:0005509">
    <property type="term" value="F:calcium ion binding"/>
    <property type="evidence" value="ECO:0007669"/>
    <property type="project" value="InterPro"/>
</dbReference>
<evidence type="ECO:0000256" key="7">
    <source>
        <dbReference type="SAM" id="MobiDB-lite"/>
    </source>
</evidence>
<evidence type="ECO:0000313" key="9">
    <source>
        <dbReference type="EMBL" id="CAH3146834.1"/>
    </source>
</evidence>
<dbReference type="AlphaFoldDB" id="A0AAU9XIB5"/>
<accession>A0AAU9XIB5</accession>
<evidence type="ECO:0000256" key="8">
    <source>
        <dbReference type="SAM" id="SignalP"/>
    </source>
</evidence>
<evidence type="ECO:0000256" key="6">
    <source>
        <dbReference type="RuleBase" id="RU000648"/>
    </source>
</evidence>
<dbReference type="PANTHER" id="PTHR10033">
    <property type="entry name" value="CALSEQUESTRIN"/>
    <property type="match status" value="1"/>
</dbReference>
<name>A0AAU9XIB5_9CNID</name>
<feature type="chain" id="PRO_5043437711" description="Calsequestrin" evidence="8">
    <location>
        <begin position="24"/>
        <end position="411"/>
    </location>
</feature>
<proteinExistence type="inferred from homology"/>
<protein>
    <recommendedName>
        <fullName evidence="6">Calsequestrin</fullName>
    </recommendedName>
</protein>
<organism evidence="9 10">
    <name type="scientific">Pocillopora meandrina</name>
    <dbReference type="NCBI Taxonomy" id="46732"/>
    <lineage>
        <taxon>Eukaryota</taxon>
        <taxon>Metazoa</taxon>
        <taxon>Cnidaria</taxon>
        <taxon>Anthozoa</taxon>
        <taxon>Hexacorallia</taxon>
        <taxon>Scleractinia</taxon>
        <taxon>Astrocoeniina</taxon>
        <taxon>Pocilloporidae</taxon>
        <taxon>Pocillopora</taxon>
    </lineage>
</organism>
<evidence type="ECO:0000256" key="5">
    <source>
        <dbReference type="ARBA" id="ARBA00023179"/>
    </source>
</evidence>
<dbReference type="EMBL" id="CALNXJ010000042">
    <property type="protein sequence ID" value="CAH3146834.1"/>
    <property type="molecule type" value="Genomic_DNA"/>
</dbReference>
<feature type="signal peptide" evidence="8">
    <location>
        <begin position="1"/>
        <end position="23"/>
    </location>
</feature>
<keyword evidence="4" id="KW-0703">Sarcoplasmic reticulum</keyword>
<dbReference type="GO" id="GO:0033018">
    <property type="term" value="C:sarcoplasmic reticulum lumen"/>
    <property type="evidence" value="ECO:0007669"/>
    <property type="project" value="UniProtKB-SubCell"/>
</dbReference>
<dbReference type="InterPro" id="IPR001393">
    <property type="entry name" value="Calsequestrin"/>
</dbReference>